<feature type="transmembrane region" description="Helical" evidence="6">
    <location>
        <begin position="195"/>
        <end position="220"/>
    </location>
</feature>
<dbReference type="OrthoDB" id="10027388at2759"/>
<dbReference type="Pfam" id="PF10160">
    <property type="entry name" value="Tmemb_40"/>
    <property type="match status" value="1"/>
</dbReference>
<evidence type="ECO:0000256" key="3">
    <source>
        <dbReference type="ARBA" id="ARBA00022692"/>
    </source>
</evidence>
<keyword evidence="3 6" id="KW-0812">Transmembrane</keyword>
<accession>A0A7R9QAC7</accession>
<evidence type="ECO:0008006" key="9">
    <source>
        <dbReference type="Google" id="ProtNLM"/>
    </source>
</evidence>
<feature type="transmembrane region" description="Helical" evidence="6">
    <location>
        <begin position="278"/>
        <end position="299"/>
    </location>
</feature>
<reference evidence="7" key="1">
    <citation type="submission" date="2020-11" db="EMBL/GenBank/DDBJ databases">
        <authorList>
            <person name="Tran Van P."/>
        </authorList>
    </citation>
    <scope>NUCLEOTIDE SEQUENCE</scope>
</reference>
<evidence type="ECO:0000313" key="7">
    <source>
        <dbReference type="EMBL" id="CAD7638159.1"/>
    </source>
</evidence>
<feature type="transmembrane region" description="Helical" evidence="6">
    <location>
        <begin position="153"/>
        <end position="175"/>
    </location>
</feature>
<dbReference type="GO" id="GO:0005886">
    <property type="term" value="C:plasma membrane"/>
    <property type="evidence" value="ECO:0007669"/>
    <property type="project" value="TreeGrafter"/>
</dbReference>
<gene>
    <name evidence="7" type="ORF">ONB1V03_LOCUS1244</name>
</gene>
<comment type="similarity">
    <text evidence="2">Belongs to the UPF0359 family.</text>
</comment>
<keyword evidence="4 6" id="KW-1133">Transmembrane helix</keyword>
<feature type="transmembrane region" description="Helical" evidence="6">
    <location>
        <begin position="46"/>
        <end position="64"/>
    </location>
</feature>
<evidence type="ECO:0000256" key="5">
    <source>
        <dbReference type="ARBA" id="ARBA00023136"/>
    </source>
</evidence>
<proteinExistence type="inferred from homology"/>
<feature type="transmembrane region" description="Helical" evidence="6">
    <location>
        <begin position="232"/>
        <end position="258"/>
    </location>
</feature>
<evidence type="ECO:0000313" key="8">
    <source>
        <dbReference type="Proteomes" id="UP000728032"/>
    </source>
</evidence>
<dbReference type="GO" id="GO:0004930">
    <property type="term" value="F:G protein-coupled receptor activity"/>
    <property type="evidence" value="ECO:0007669"/>
    <property type="project" value="TreeGrafter"/>
</dbReference>
<keyword evidence="8" id="KW-1185">Reference proteome</keyword>
<organism evidence="7">
    <name type="scientific">Oppiella nova</name>
    <dbReference type="NCBI Taxonomy" id="334625"/>
    <lineage>
        <taxon>Eukaryota</taxon>
        <taxon>Metazoa</taxon>
        <taxon>Ecdysozoa</taxon>
        <taxon>Arthropoda</taxon>
        <taxon>Chelicerata</taxon>
        <taxon>Arachnida</taxon>
        <taxon>Acari</taxon>
        <taxon>Acariformes</taxon>
        <taxon>Sarcoptiformes</taxon>
        <taxon>Oribatida</taxon>
        <taxon>Brachypylina</taxon>
        <taxon>Oppioidea</taxon>
        <taxon>Oppiidae</taxon>
        <taxon>Oppiella</taxon>
    </lineage>
</organism>
<dbReference type="PANTHER" id="PTHR15876:SF8">
    <property type="entry name" value="TRANSMEMBRANE PROTEIN ADIPOCYTE-ASSOCIATED 1"/>
    <property type="match status" value="1"/>
</dbReference>
<name>A0A7R9QAC7_9ACAR</name>
<evidence type="ECO:0000256" key="4">
    <source>
        <dbReference type="ARBA" id="ARBA00022989"/>
    </source>
</evidence>
<dbReference type="AlphaFoldDB" id="A0A7R9QAC7"/>
<dbReference type="InterPro" id="IPR018781">
    <property type="entry name" value="TPRA1/CAND2/CAND8"/>
</dbReference>
<protein>
    <recommendedName>
        <fullName evidence="9">Transmembrane protein adipocyte-associated 1 homolog</fullName>
    </recommendedName>
</protein>
<dbReference type="EMBL" id="OC915014">
    <property type="protein sequence ID" value="CAD7638159.1"/>
    <property type="molecule type" value="Genomic_DNA"/>
</dbReference>
<dbReference type="Proteomes" id="UP000728032">
    <property type="component" value="Unassembled WGS sequence"/>
</dbReference>
<feature type="transmembrane region" description="Helical" evidence="6">
    <location>
        <begin position="84"/>
        <end position="106"/>
    </location>
</feature>
<dbReference type="EMBL" id="CAJPVJ010000189">
    <property type="protein sequence ID" value="CAG2161640.1"/>
    <property type="molecule type" value="Genomic_DNA"/>
</dbReference>
<feature type="transmembrane region" description="Helical" evidence="6">
    <location>
        <begin position="118"/>
        <end position="141"/>
    </location>
</feature>
<keyword evidence="5 6" id="KW-0472">Membrane</keyword>
<sequence length="390" mass="43684">MAANSDNQSMDPLVNVTNTTDITNTTSTHFCQWILYEEISHSRLRIWDAIIFVPNVAFLVFLLLRLRSTKLRLRQTTSPIFATFYLLVCINVTTSLLRCVISMLVNVTSPAGDITDKVFWVIVRFFLLSTETSVLVFGLAFGHLDSHTSIRRVLLVTSFISLAYSICQGCLEIVAPDESFYIKDRDYYLFSHGGMIFWFCTCLLFAIIYATVFLLPWTPCRQRIPLPTKQSFYVYACLLSVLNLIQAVGSALFFWGRVEGLCVVDVTTYLYFTLFTPLVYWTFLGPFFASTASVIMFSYKPQLDDNMDESCGGAAAAGADDSGGRGVDSLLTHQLSCSSLKTVDTEFVYQRNNSELYESTQFTATTSAAGSLCSPSDSITSESQFKHMIT</sequence>
<evidence type="ECO:0000256" key="2">
    <source>
        <dbReference type="ARBA" id="ARBA00010125"/>
    </source>
</evidence>
<dbReference type="PANTHER" id="PTHR15876">
    <property type="entry name" value="TRANSMEMBRANE PROTEIN ADIPOCYTE-ASSOCIATED 1"/>
    <property type="match status" value="1"/>
</dbReference>
<evidence type="ECO:0000256" key="1">
    <source>
        <dbReference type="ARBA" id="ARBA00004141"/>
    </source>
</evidence>
<evidence type="ECO:0000256" key="6">
    <source>
        <dbReference type="SAM" id="Phobius"/>
    </source>
</evidence>
<comment type="subcellular location">
    <subcellularLocation>
        <location evidence="1">Membrane</location>
        <topology evidence="1">Multi-pass membrane protein</topology>
    </subcellularLocation>
</comment>